<evidence type="ECO:0000259" key="11">
    <source>
        <dbReference type="Pfam" id="PF04678"/>
    </source>
</evidence>
<keyword evidence="3" id="KW-0813">Transport</keyword>
<evidence type="ECO:0000256" key="1">
    <source>
        <dbReference type="ARBA" id="ARBA00004141"/>
    </source>
</evidence>
<evidence type="ECO:0000256" key="8">
    <source>
        <dbReference type="ARBA" id="ARBA00023065"/>
    </source>
</evidence>
<organism evidence="12 13">
    <name type="scientific">Brassica napus</name>
    <name type="common">Rape</name>
    <dbReference type="NCBI Taxonomy" id="3708"/>
    <lineage>
        <taxon>Eukaryota</taxon>
        <taxon>Viridiplantae</taxon>
        <taxon>Streptophyta</taxon>
        <taxon>Embryophyta</taxon>
        <taxon>Tracheophyta</taxon>
        <taxon>Spermatophyta</taxon>
        <taxon>Magnoliopsida</taxon>
        <taxon>eudicotyledons</taxon>
        <taxon>Gunneridae</taxon>
        <taxon>Pentapetalae</taxon>
        <taxon>rosids</taxon>
        <taxon>malvids</taxon>
        <taxon>Brassicales</taxon>
        <taxon>Brassicaceae</taxon>
        <taxon>Brassiceae</taxon>
        <taxon>Brassica</taxon>
    </lineage>
</organism>
<keyword evidence="9 10" id="KW-0472">Membrane</keyword>
<keyword evidence="13" id="KW-1185">Reference proteome</keyword>
<evidence type="ECO:0000256" key="2">
    <source>
        <dbReference type="ARBA" id="ARBA00005653"/>
    </source>
</evidence>
<evidence type="ECO:0000256" key="4">
    <source>
        <dbReference type="ARBA" id="ARBA00022568"/>
    </source>
</evidence>
<evidence type="ECO:0000256" key="5">
    <source>
        <dbReference type="ARBA" id="ARBA00022692"/>
    </source>
</evidence>
<dbReference type="PANTHER" id="PTHR13462:SF34">
    <property type="entry name" value="CALCIUM UNIPORTER PROTEIN 2, MITOCHONDRIAL"/>
    <property type="match status" value="1"/>
</dbReference>
<reference evidence="12 13" key="1">
    <citation type="submission" date="2021-05" db="EMBL/GenBank/DDBJ databases">
        <title>Genome Assembly of Synthetic Allotetraploid Brassica napus Reveals Homoeologous Exchanges between Subgenomes.</title>
        <authorList>
            <person name="Davis J.T."/>
        </authorList>
    </citation>
    <scope>NUCLEOTIDE SEQUENCE [LARGE SCALE GENOMIC DNA]</scope>
    <source>
        <strain evidence="13">cv. Da-Ae</strain>
        <tissue evidence="12">Seedling</tissue>
    </source>
</reference>
<evidence type="ECO:0000256" key="6">
    <source>
        <dbReference type="ARBA" id="ARBA00022837"/>
    </source>
</evidence>
<keyword evidence="8" id="KW-0406">Ion transport</keyword>
<dbReference type="InterPro" id="IPR006769">
    <property type="entry name" value="MCU_C"/>
</dbReference>
<evidence type="ECO:0000313" key="13">
    <source>
        <dbReference type="Proteomes" id="UP000824890"/>
    </source>
</evidence>
<feature type="domain" description="Calcium uniporter protein C-terminal" evidence="11">
    <location>
        <begin position="160"/>
        <end position="369"/>
    </location>
</feature>
<protein>
    <recommendedName>
        <fullName evidence="11">Calcium uniporter protein C-terminal domain-containing protein</fullName>
    </recommendedName>
</protein>
<comment type="caution">
    <text evidence="12">The sequence shown here is derived from an EMBL/GenBank/DDBJ whole genome shotgun (WGS) entry which is preliminary data.</text>
</comment>
<keyword evidence="5 10" id="KW-0812">Transmembrane</keyword>
<dbReference type="Proteomes" id="UP000824890">
    <property type="component" value="Unassembled WGS sequence"/>
</dbReference>
<accession>A0ABQ8C882</accession>
<evidence type="ECO:0000256" key="7">
    <source>
        <dbReference type="ARBA" id="ARBA00022989"/>
    </source>
</evidence>
<evidence type="ECO:0000313" key="12">
    <source>
        <dbReference type="EMBL" id="KAH0912773.1"/>
    </source>
</evidence>
<keyword evidence="6" id="KW-0106">Calcium</keyword>
<feature type="transmembrane region" description="Helical" evidence="10">
    <location>
        <begin position="311"/>
        <end position="331"/>
    </location>
</feature>
<comment type="similarity">
    <text evidence="2">Belongs to the MCU (TC 1.A.77) family.</text>
</comment>
<dbReference type="Pfam" id="PF04678">
    <property type="entry name" value="MCU"/>
    <property type="match status" value="1"/>
</dbReference>
<proteinExistence type="inferred from homology"/>
<dbReference type="InterPro" id="IPR039055">
    <property type="entry name" value="MCU_fam"/>
</dbReference>
<evidence type="ECO:0000256" key="10">
    <source>
        <dbReference type="SAM" id="Phobius"/>
    </source>
</evidence>
<evidence type="ECO:0000256" key="9">
    <source>
        <dbReference type="ARBA" id="ARBA00023136"/>
    </source>
</evidence>
<comment type="subcellular location">
    <subcellularLocation>
        <location evidence="1">Membrane</location>
        <topology evidence="1">Multi-pass membrane protein</topology>
    </subcellularLocation>
</comment>
<name>A0ABQ8C882_BRANA</name>
<feature type="transmembrane region" description="Helical" evidence="10">
    <location>
        <begin position="285"/>
        <end position="305"/>
    </location>
</feature>
<sequence length="390" mass="44146">MAMRKLLTKRLFSISNQASQSLTNCRISSSSLAVRTRVPKESGEARIAPEPGDSSISRRFLHNTAMIRPEIMQMPLGGSLIEKLREIDGSKGRIRLDGIAPPMATETETDKPSLTVEDTKKLLRAAQIEIVKTKLRETGKSWMAYEEFVSVCGEASSDLDHGAKIAKMLDDSANVIVLGDSVCIRPDQEIEKTSVNQSGRRFPSLRCQEPDTKTLNEILKRVRERVVEALVFPNKFLWVTKSIEGLLPLPKVRSPNDPRRIELKELEAAKAVIDVKAQSLVRRELWAGLGYLILQTAGFMRLTFWELSWDVMEPICFYVTSIYFMAGYGFFLRTSKEPSFEGFYQSRFEAKQKKLMNVHGFDVERYGELKKLFCHKASDRVSKILGTIQS</sequence>
<dbReference type="EMBL" id="JAGKQM010000009">
    <property type="protein sequence ID" value="KAH0912773.1"/>
    <property type="molecule type" value="Genomic_DNA"/>
</dbReference>
<keyword evidence="4" id="KW-0109">Calcium transport</keyword>
<evidence type="ECO:0000256" key="3">
    <source>
        <dbReference type="ARBA" id="ARBA00022448"/>
    </source>
</evidence>
<gene>
    <name evidence="12" type="ORF">HID58_036094</name>
</gene>
<dbReference type="PANTHER" id="PTHR13462">
    <property type="entry name" value="CALCIUM UNIPORTER PROTEIN, MITOCHONDRIAL"/>
    <property type="match status" value="1"/>
</dbReference>
<keyword evidence="7 10" id="KW-1133">Transmembrane helix</keyword>